<dbReference type="RefSeq" id="WP_107214451.1">
    <property type="nucleotide sequence ID" value="NZ_KZ686268.1"/>
</dbReference>
<keyword evidence="1" id="KW-0131">Cell cycle</keyword>
<protein>
    <submittedName>
        <fullName evidence="1">Cell division protein</fullName>
    </submittedName>
</protein>
<proteinExistence type="predicted"/>
<dbReference type="InterPro" id="IPR023393">
    <property type="entry name" value="START-like_dom_sf"/>
</dbReference>
<dbReference type="OrthoDB" id="9801773at2"/>
<dbReference type="SUPFAM" id="SSF55961">
    <property type="entry name" value="Bet v1-like"/>
    <property type="match status" value="1"/>
</dbReference>
<dbReference type="Proteomes" id="UP000240912">
    <property type="component" value="Unassembled WGS sequence"/>
</dbReference>
<evidence type="ECO:0000313" key="1">
    <source>
        <dbReference type="EMBL" id="PST84352.1"/>
    </source>
</evidence>
<keyword evidence="1" id="KW-0132">Cell division</keyword>
<keyword evidence="2" id="KW-1185">Reference proteome</keyword>
<reference evidence="1 2" key="1">
    <citation type="submission" date="2018-03" db="EMBL/GenBank/DDBJ databases">
        <authorList>
            <person name="Keele B.F."/>
        </authorList>
    </citation>
    <scope>NUCLEOTIDE SEQUENCE [LARGE SCALE GENOMIC DNA]</scope>
    <source>
        <strain evidence="1 2">YL28-9</strain>
    </source>
</reference>
<organism evidence="1 2">
    <name type="scientific">Pedobacter yulinensis</name>
    <dbReference type="NCBI Taxonomy" id="2126353"/>
    <lineage>
        <taxon>Bacteria</taxon>
        <taxon>Pseudomonadati</taxon>
        <taxon>Bacteroidota</taxon>
        <taxon>Sphingobacteriia</taxon>
        <taxon>Sphingobacteriales</taxon>
        <taxon>Sphingobacteriaceae</taxon>
        <taxon>Pedobacter</taxon>
    </lineage>
</organism>
<dbReference type="EMBL" id="PYLS01000004">
    <property type="protein sequence ID" value="PST84352.1"/>
    <property type="molecule type" value="Genomic_DNA"/>
</dbReference>
<name>A0A2T3HPI2_9SPHI</name>
<dbReference type="Gene3D" id="3.30.530.20">
    <property type="match status" value="1"/>
</dbReference>
<comment type="caution">
    <text evidence="1">The sequence shown here is derived from an EMBL/GenBank/DDBJ whole genome shotgun (WGS) entry which is preliminary data.</text>
</comment>
<dbReference type="GO" id="GO:0051301">
    <property type="term" value="P:cell division"/>
    <property type="evidence" value="ECO:0007669"/>
    <property type="project" value="UniProtKB-KW"/>
</dbReference>
<accession>A0A2T3HPI2</accession>
<dbReference type="CDD" id="cd07820">
    <property type="entry name" value="SRPBCC_3"/>
    <property type="match status" value="1"/>
</dbReference>
<evidence type="ECO:0000313" key="2">
    <source>
        <dbReference type="Proteomes" id="UP000240912"/>
    </source>
</evidence>
<dbReference type="AlphaFoldDB" id="A0A2T3HPI2"/>
<sequence>MFRIITRKWLDADAETCFDLARSIDLHLESMGHTRERAVGGRVTGMIGPGETVTWRARHFGCWFTMTSRITAMQSPGYFRDEMLTGPFARFSHAHFFQAAGSRTLMTDIVEVSVPWGFLGKLVGTLVLRRYLLRLIERRSDCIVAAARKS</sequence>
<gene>
    <name evidence="1" type="ORF">C7T94_06450</name>
</gene>